<feature type="transmembrane region" description="Helical" evidence="7">
    <location>
        <begin position="145"/>
        <end position="171"/>
    </location>
</feature>
<dbReference type="GO" id="GO:0005886">
    <property type="term" value="C:plasma membrane"/>
    <property type="evidence" value="ECO:0007669"/>
    <property type="project" value="UniProtKB-SubCell"/>
</dbReference>
<sequence length="535" mass="55312">MIERLLRDATRRQRRSTAIAIGLAMVAALAGVALLALSGWFLTGAALAGAGGVASVRAFNYLLPSAGIRGLAIARTLSRYGERLFGHRAALFALADLRPALFARLAASDPSLSLARSSGDMAARLGSDVDALEDSVVRKVTVPGALAGAVAGLIAASLAGWPAALTLLAGLATMRLSSRMLTARLLAQPRQEHAAALNRLKADYASYAACSGEIAVYGLGTQVIVALEPHTRALDTARGALARGEVMLQGVQLVLAALTVAGVLALADGGAALVALAALAAAATTENWSTLARTDMERLRVRDAITRLESIAMLPARQTDAALPFVGGGIAVTIDGQFHAVPPGGRLLIAGPSGSGKSRLLDTLIGLRGDAPEGLAVDGQDVRALGLAGLRPLFAYAPQDAGLIAGTVADNLRLARPGITEPEMWTALETACLAETVRDLPEGLAQWLGDNGARLSGGQRKRLALARALLADKPWLVLDEPSEGLDPDTERALCQRLSAWLDQTGTGLVLVSHRSGLHALARQVVRLLPVSGGRG</sequence>
<gene>
    <name evidence="10" type="ORF">H7F53_08945</name>
</gene>
<dbReference type="Proteomes" id="UP000551327">
    <property type="component" value="Unassembled WGS sequence"/>
</dbReference>
<evidence type="ECO:0000313" key="10">
    <source>
        <dbReference type="EMBL" id="MBC2669268.1"/>
    </source>
</evidence>
<dbReference type="GO" id="GO:0140359">
    <property type="term" value="F:ABC-type transporter activity"/>
    <property type="evidence" value="ECO:0007669"/>
    <property type="project" value="InterPro"/>
</dbReference>
<evidence type="ECO:0000256" key="5">
    <source>
        <dbReference type="ARBA" id="ARBA00022989"/>
    </source>
</evidence>
<dbReference type="PROSITE" id="PS50893">
    <property type="entry name" value="ABC_TRANSPORTER_2"/>
    <property type="match status" value="1"/>
</dbReference>
<dbReference type="PROSITE" id="PS00211">
    <property type="entry name" value="ABC_TRANSPORTER_1"/>
    <property type="match status" value="1"/>
</dbReference>
<dbReference type="AlphaFoldDB" id="A0A7X1KQ84"/>
<dbReference type="Gene3D" id="3.40.50.300">
    <property type="entry name" value="P-loop containing nucleotide triphosphate hydrolases"/>
    <property type="match status" value="1"/>
</dbReference>
<dbReference type="InterPro" id="IPR011527">
    <property type="entry name" value="ABC1_TM_dom"/>
</dbReference>
<evidence type="ECO:0000256" key="6">
    <source>
        <dbReference type="ARBA" id="ARBA00023136"/>
    </source>
</evidence>
<evidence type="ECO:0000256" key="2">
    <source>
        <dbReference type="ARBA" id="ARBA00022692"/>
    </source>
</evidence>
<proteinExistence type="predicted"/>
<keyword evidence="4 10" id="KW-0067">ATP-binding</keyword>
<evidence type="ECO:0000256" key="3">
    <source>
        <dbReference type="ARBA" id="ARBA00022741"/>
    </source>
</evidence>
<dbReference type="GO" id="GO:0005524">
    <property type="term" value="F:ATP binding"/>
    <property type="evidence" value="ECO:0007669"/>
    <property type="project" value="UniProtKB-KW"/>
</dbReference>
<comment type="subcellular location">
    <subcellularLocation>
        <location evidence="1">Cell membrane</location>
        <topology evidence="1">Multi-pass membrane protein</topology>
    </subcellularLocation>
</comment>
<evidence type="ECO:0000256" key="4">
    <source>
        <dbReference type="ARBA" id="ARBA00022840"/>
    </source>
</evidence>
<dbReference type="GO" id="GO:0016887">
    <property type="term" value="F:ATP hydrolysis activity"/>
    <property type="evidence" value="ECO:0007669"/>
    <property type="project" value="InterPro"/>
</dbReference>
<organism evidence="10 11">
    <name type="scientific">Novosphingobium piscinae</name>
    <dbReference type="NCBI Taxonomy" id="1507448"/>
    <lineage>
        <taxon>Bacteria</taxon>
        <taxon>Pseudomonadati</taxon>
        <taxon>Pseudomonadota</taxon>
        <taxon>Alphaproteobacteria</taxon>
        <taxon>Sphingomonadales</taxon>
        <taxon>Sphingomonadaceae</taxon>
        <taxon>Novosphingobium</taxon>
    </lineage>
</organism>
<feature type="domain" description="ABC transporter" evidence="8">
    <location>
        <begin position="306"/>
        <end position="534"/>
    </location>
</feature>
<accession>A0A7X1KQ84</accession>
<dbReference type="PANTHER" id="PTHR24221">
    <property type="entry name" value="ATP-BINDING CASSETTE SUB-FAMILY B"/>
    <property type="match status" value="1"/>
</dbReference>
<feature type="transmembrane region" description="Helical" evidence="7">
    <location>
        <begin position="253"/>
        <end position="283"/>
    </location>
</feature>
<dbReference type="PROSITE" id="PS50929">
    <property type="entry name" value="ABC_TM1F"/>
    <property type="match status" value="1"/>
</dbReference>
<dbReference type="InterPro" id="IPR003439">
    <property type="entry name" value="ABC_transporter-like_ATP-bd"/>
</dbReference>
<evidence type="ECO:0000313" key="11">
    <source>
        <dbReference type="Proteomes" id="UP000551327"/>
    </source>
</evidence>
<keyword evidence="6 7" id="KW-0472">Membrane</keyword>
<dbReference type="InterPro" id="IPR039421">
    <property type="entry name" value="Type_1_exporter"/>
</dbReference>
<dbReference type="SUPFAM" id="SSF52540">
    <property type="entry name" value="P-loop containing nucleoside triphosphate hydrolases"/>
    <property type="match status" value="1"/>
</dbReference>
<dbReference type="Gene3D" id="1.20.1560.10">
    <property type="entry name" value="ABC transporter type 1, transmembrane domain"/>
    <property type="match status" value="1"/>
</dbReference>
<dbReference type="GO" id="GO:0034040">
    <property type="term" value="F:ATPase-coupled lipid transmembrane transporter activity"/>
    <property type="evidence" value="ECO:0007669"/>
    <property type="project" value="TreeGrafter"/>
</dbReference>
<dbReference type="InterPro" id="IPR017871">
    <property type="entry name" value="ABC_transporter-like_CS"/>
</dbReference>
<keyword evidence="2 7" id="KW-0812">Transmembrane</keyword>
<reference evidence="10 11" key="1">
    <citation type="submission" date="2020-08" db="EMBL/GenBank/DDBJ databases">
        <title>The genome sequence of type strain Novosphingobium piscinae KCTC 42194.</title>
        <authorList>
            <person name="Liu Y."/>
        </authorList>
    </citation>
    <scope>NUCLEOTIDE SEQUENCE [LARGE SCALE GENOMIC DNA]</scope>
    <source>
        <strain evidence="10 11">KCTC 42194</strain>
    </source>
</reference>
<dbReference type="EMBL" id="JACLAX010000007">
    <property type="protein sequence ID" value="MBC2669268.1"/>
    <property type="molecule type" value="Genomic_DNA"/>
</dbReference>
<dbReference type="InterPro" id="IPR003593">
    <property type="entry name" value="AAA+_ATPase"/>
</dbReference>
<protein>
    <submittedName>
        <fullName evidence="10">ATP-binding cassette domain-containing protein</fullName>
    </submittedName>
</protein>
<evidence type="ECO:0000259" key="9">
    <source>
        <dbReference type="PROSITE" id="PS50929"/>
    </source>
</evidence>
<keyword evidence="3" id="KW-0547">Nucleotide-binding</keyword>
<feature type="domain" description="ABC transmembrane type-1" evidence="9">
    <location>
        <begin position="18"/>
        <end position="200"/>
    </location>
</feature>
<dbReference type="SMART" id="SM00382">
    <property type="entry name" value="AAA"/>
    <property type="match status" value="1"/>
</dbReference>
<feature type="transmembrane region" description="Helical" evidence="7">
    <location>
        <begin position="21"/>
        <end position="46"/>
    </location>
</feature>
<evidence type="ECO:0000256" key="1">
    <source>
        <dbReference type="ARBA" id="ARBA00004651"/>
    </source>
</evidence>
<dbReference type="PANTHER" id="PTHR24221:SF654">
    <property type="entry name" value="ATP-BINDING CASSETTE SUB-FAMILY B MEMBER 6"/>
    <property type="match status" value="1"/>
</dbReference>
<keyword evidence="11" id="KW-1185">Reference proteome</keyword>
<name>A0A7X1KQ84_9SPHN</name>
<evidence type="ECO:0000256" key="7">
    <source>
        <dbReference type="SAM" id="Phobius"/>
    </source>
</evidence>
<dbReference type="RefSeq" id="WP_185679138.1">
    <property type="nucleotide sequence ID" value="NZ_JACLAX010000007.1"/>
</dbReference>
<dbReference type="InterPro" id="IPR027417">
    <property type="entry name" value="P-loop_NTPase"/>
</dbReference>
<dbReference type="SUPFAM" id="SSF90123">
    <property type="entry name" value="ABC transporter transmembrane region"/>
    <property type="match status" value="1"/>
</dbReference>
<dbReference type="Pfam" id="PF00005">
    <property type="entry name" value="ABC_tran"/>
    <property type="match status" value="1"/>
</dbReference>
<dbReference type="InterPro" id="IPR036640">
    <property type="entry name" value="ABC1_TM_sf"/>
</dbReference>
<comment type="caution">
    <text evidence="10">The sequence shown here is derived from an EMBL/GenBank/DDBJ whole genome shotgun (WGS) entry which is preliminary data.</text>
</comment>
<keyword evidence="5 7" id="KW-1133">Transmembrane helix</keyword>
<evidence type="ECO:0000259" key="8">
    <source>
        <dbReference type="PROSITE" id="PS50893"/>
    </source>
</evidence>